<gene>
    <name evidence="7" type="ORF">QYM36_006013</name>
</gene>
<evidence type="ECO:0000256" key="1">
    <source>
        <dbReference type="ARBA" id="ARBA00004141"/>
    </source>
</evidence>
<dbReference type="AlphaFoldDB" id="A0AA88L4Y2"/>
<evidence type="ECO:0000256" key="5">
    <source>
        <dbReference type="ARBA" id="ARBA00023136"/>
    </source>
</evidence>
<protein>
    <recommendedName>
        <fullName evidence="9">Dolichyl-diphosphooligosaccharide--protein glycosyltransferase subunit KCP2</fullName>
    </recommendedName>
</protein>
<evidence type="ECO:0008006" key="9">
    <source>
        <dbReference type="Google" id="ProtNLM"/>
    </source>
</evidence>
<name>A0AA88L4Y2_ARTSF</name>
<evidence type="ECO:0000256" key="6">
    <source>
        <dbReference type="SAM" id="Phobius"/>
    </source>
</evidence>
<evidence type="ECO:0000256" key="4">
    <source>
        <dbReference type="ARBA" id="ARBA00022989"/>
    </source>
</evidence>
<feature type="transmembrane region" description="Helical" evidence="6">
    <location>
        <begin position="84"/>
        <end position="117"/>
    </location>
</feature>
<keyword evidence="4 6" id="KW-1133">Transmembrane helix</keyword>
<feature type="transmembrane region" description="Helical" evidence="6">
    <location>
        <begin position="12"/>
        <end position="35"/>
    </location>
</feature>
<evidence type="ECO:0000256" key="3">
    <source>
        <dbReference type="ARBA" id="ARBA00022692"/>
    </source>
</evidence>
<dbReference type="EMBL" id="JAVRJZ010000009">
    <property type="protein sequence ID" value="KAK2718858.1"/>
    <property type="molecule type" value="Genomic_DNA"/>
</dbReference>
<feature type="transmembrane region" description="Helical" evidence="6">
    <location>
        <begin position="47"/>
        <end position="64"/>
    </location>
</feature>
<organism evidence="7 8">
    <name type="scientific">Artemia franciscana</name>
    <name type="common">Brine shrimp</name>
    <name type="synonym">Artemia sanfranciscana</name>
    <dbReference type="NCBI Taxonomy" id="6661"/>
    <lineage>
        <taxon>Eukaryota</taxon>
        <taxon>Metazoa</taxon>
        <taxon>Ecdysozoa</taxon>
        <taxon>Arthropoda</taxon>
        <taxon>Crustacea</taxon>
        <taxon>Branchiopoda</taxon>
        <taxon>Anostraca</taxon>
        <taxon>Artemiidae</taxon>
        <taxon>Artemia</taxon>
    </lineage>
</organism>
<comment type="caution">
    <text evidence="7">The sequence shown here is derived from an EMBL/GenBank/DDBJ whole genome shotgun (WGS) entry which is preliminary data.</text>
</comment>
<sequence>MLGLGGSVVKGVGSNVSFLLSTALSIGIIGLMHFFKPIIVDSPSLTIFGGFSSSVLFVFVLTAINNLENVLFGDGFEANFIPEVVLALGAALSVAGTIHGVCVTTGFAFSAIALYYLHSLSQKRYGGAPFVYSSMKKKK</sequence>
<comment type="similarity">
    <text evidence="2">Belongs to the KRTCAP2 family.</text>
</comment>
<evidence type="ECO:0000256" key="2">
    <source>
        <dbReference type="ARBA" id="ARBA00007279"/>
    </source>
</evidence>
<accession>A0AA88L4Y2</accession>
<dbReference type="PANTHER" id="PTHR32001">
    <property type="entry name" value="KERATINOCYTE-ASSOCIATED PROTEIN 2"/>
    <property type="match status" value="1"/>
</dbReference>
<dbReference type="PANTHER" id="PTHR32001:SF1">
    <property type="entry name" value="KERATINOCYTE-ASSOCIATED PROTEIN 2"/>
    <property type="match status" value="1"/>
</dbReference>
<keyword evidence="5 6" id="KW-0472">Membrane</keyword>
<keyword evidence="3 6" id="KW-0812">Transmembrane</keyword>
<evidence type="ECO:0000313" key="8">
    <source>
        <dbReference type="Proteomes" id="UP001187531"/>
    </source>
</evidence>
<dbReference type="InterPro" id="IPR018614">
    <property type="entry name" value="KRTCAP2"/>
</dbReference>
<keyword evidence="8" id="KW-1185">Reference proteome</keyword>
<dbReference type="GO" id="GO:0016020">
    <property type="term" value="C:membrane"/>
    <property type="evidence" value="ECO:0007669"/>
    <property type="project" value="UniProtKB-SubCell"/>
</dbReference>
<dbReference type="Proteomes" id="UP001187531">
    <property type="component" value="Unassembled WGS sequence"/>
</dbReference>
<evidence type="ECO:0000313" key="7">
    <source>
        <dbReference type="EMBL" id="KAK2718858.1"/>
    </source>
</evidence>
<reference evidence="7" key="1">
    <citation type="submission" date="2023-07" db="EMBL/GenBank/DDBJ databases">
        <title>Chromosome-level genome assembly of Artemia franciscana.</title>
        <authorList>
            <person name="Jo E."/>
        </authorList>
    </citation>
    <scope>NUCLEOTIDE SEQUENCE</scope>
    <source>
        <tissue evidence="7">Whole body</tissue>
    </source>
</reference>
<comment type="subcellular location">
    <subcellularLocation>
        <location evidence="1">Membrane</location>
        <topology evidence="1">Multi-pass membrane protein</topology>
    </subcellularLocation>
</comment>
<dbReference type="Pfam" id="PF09775">
    <property type="entry name" value="Keratin_assoc"/>
    <property type="match status" value="1"/>
</dbReference>
<proteinExistence type="inferred from homology"/>